<feature type="region of interest" description="Disordered" evidence="1">
    <location>
        <begin position="1"/>
        <end position="30"/>
    </location>
</feature>
<evidence type="ECO:0000313" key="5">
    <source>
        <dbReference type="Proteomes" id="UP000658997"/>
    </source>
</evidence>
<organism evidence="2 4">
    <name type="scientific">Ustilago bromivora</name>
    <dbReference type="NCBI Taxonomy" id="307758"/>
    <lineage>
        <taxon>Eukaryota</taxon>
        <taxon>Fungi</taxon>
        <taxon>Dikarya</taxon>
        <taxon>Basidiomycota</taxon>
        <taxon>Ustilaginomycotina</taxon>
        <taxon>Ustilaginomycetes</taxon>
        <taxon>Ustilaginales</taxon>
        <taxon>Ustilaginaceae</taxon>
        <taxon>Ustilago</taxon>
    </lineage>
</organism>
<reference evidence="3" key="3">
    <citation type="submission" date="2018-08" db="EMBL/GenBank/DDBJ databases">
        <authorList>
            <person name="Guldener U."/>
        </authorList>
    </citation>
    <scope>NUCLEOTIDE SEQUENCE</scope>
    <source>
        <strain evidence="3">UB2</strain>
    </source>
</reference>
<dbReference type="EMBL" id="ULHB01000014">
    <property type="protein sequence ID" value="SYW76098.1"/>
    <property type="molecule type" value="Genomic_DNA"/>
</dbReference>
<protein>
    <submittedName>
        <fullName evidence="2">Uncharacterized protein</fullName>
    </submittedName>
</protein>
<evidence type="ECO:0000313" key="4">
    <source>
        <dbReference type="Proteomes" id="UP000179920"/>
    </source>
</evidence>
<dbReference type="Gene3D" id="1.25.40.10">
    <property type="entry name" value="Tetratricopeptide repeat domain"/>
    <property type="match status" value="1"/>
</dbReference>
<reference evidence="2" key="2">
    <citation type="submission" date="2016-04" db="EMBL/GenBank/DDBJ databases">
        <authorList>
            <person name="Evans L.H."/>
            <person name="Alamgir A."/>
            <person name="Owens N."/>
            <person name="Weber N.D."/>
            <person name="Virtaneva K."/>
            <person name="Barbian K."/>
            <person name="Babar A."/>
            <person name="Rosenke K."/>
        </authorList>
    </citation>
    <scope>NUCLEOTIDE SEQUENCE</scope>
    <source>
        <strain evidence="2">UB2112</strain>
    </source>
</reference>
<dbReference type="Proteomes" id="UP000658997">
    <property type="component" value="Unassembled WGS sequence"/>
</dbReference>
<proteinExistence type="predicted"/>
<dbReference type="OrthoDB" id="3360377at2759"/>
<name>A0A1K0GC23_9BASI</name>
<gene>
    <name evidence="3" type="ORF">UBRO2_01169</name>
    <name evidence="2" type="ORF">UBRO_08176</name>
</gene>
<accession>A0A1K0GC23</accession>
<dbReference type="EMBL" id="LT558134">
    <property type="protein sequence ID" value="SAM85604.1"/>
    <property type="molecule type" value="Genomic_DNA"/>
</dbReference>
<dbReference type="Proteomes" id="UP000179920">
    <property type="component" value="Chromosome XVIII"/>
</dbReference>
<feature type="region of interest" description="Disordered" evidence="1">
    <location>
        <begin position="737"/>
        <end position="760"/>
    </location>
</feature>
<evidence type="ECO:0000313" key="3">
    <source>
        <dbReference type="EMBL" id="SYW76098.1"/>
    </source>
</evidence>
<keyword evidence="5" id="KW-1185">Reference proteome</keyword>
<reference evidence="4" key="1">
    <citation type="submission" date="2016-04" db="EMBL/GenBank/DDBJ databases">
        <authorList>
            <person name="Guldener U."/>
            <person name="Guldener U."/>
        </authorList>
    </citation>
    <scope>NUCLEOTIDE SEQUENCE [LARGE SCALE GENOMIC DNA]</scope>
    <source>
        <strain evidence="4">UB2112</strain>
    </source>
</reference>
<evidence type="ECO:0000313" key="2">
    <source>
        <dbReference type="EMBL" id="SAM85604.1"/>
    </source>
</evidence>
<dbReference type="InterPro" id="IPR011990">
    <property type="entry name" value="TPR-like_helical_dom_sf"/>
</dbReference>
<evidence type="ECO:0000256" key="1">
    <source>
        <dbReference type="SAM" id="MobiDB-lite"/>
    </source>
</evidence>
<dbReference type="AlphaFoldDB" id="A0A1K0GC23"/>
<sequence length="968" mass="107422">MRRSSGTLSGRDAYRTLWQQQKQQPHRPLSSATIYPGYAWPGASSASASASSSSLPLSIFSTGSSSSKPKVSRSSRLWLTSLAYSTSNPAYPLPGSNNDIDPRGVDYSVFEPEDAAYSQYASTSVIAGEANESQHDTSSSSLNADSSINSLSPPSQLLIRLIRDKDFETATTILEELKTLHTPLNELMPDFAPAALWAIQNGKKTEMIYWMRLCPGYTPGTRRLETASAHKSKAQVASVASYFRKCFIVLLDSYGDDLRLLQRASMLAVEKGMWSVLQSTLAQIIRFGMGNLMGPAWSNSILGWQYFTRLMQANQSQRGLKDRGRQAAIKLTTLKLRALYNLGIRTLALAGRLNDAIYWAEKSTEAADEHHGYSQIVRLELFTEKLLVEELIQAGGGYLDQAQQLAKNVSRARTGSGKCKKLDIDRIRSQIERETTQASAAKDQDFGAARSESVLDQTIQSYIDQGDVVTARDHLLSVLESASRIQHGPDESIPARDALYAGSSDVNFGHLPSARVLSDLHDLANKHGIIPITVSLTETDLSQVAAPDGSHDAYRSQEMLTAEEFLRPVRQKLLMVKGGKGLWQTARLYGYIKKGQWTDAVQYYIDKAGFRVPAGGISMKLISLALDQQPLPKASKREQLNKAQWLRGKDWPSTHAINLMLRAIVGICVDAKDYSRLTQVYRMWREASMPTRLSEEDQKAEEAEELVFQEWLPSQRPDSYTFDPFIRAFGRLNVEVESDSPSSSSSPAAKEGSGTARTDIQTWGSSQAVLDLIRDMTDVFSIRPSISTWTIALECLAREGRSRWTATTSILARAVGINTTSPLSSSYTMVQRAEDNFAPANSVTYTAMLRALIRVPREDGGSMVEEAAAIRDDLLVRTMDLDVAVRQMLLVEAEEQNDEGQQFWRDLLQRWQTVQEAVFTRGNTASDERARWQAAEMIRANGRRTIEAMHELWVLESAAEADREASTA</sequence>